<name>A0A3M7MCA6_9PLEO</name>
<protein>
    <submittedName>
        <fullName evidence="1">Uncharacterized protein</fullName>
    </submittedName>
</protein>
<reference evidence="1 2" key="1">
    <citation type="journal article" date="2014" name="PLoS ONE">
        <title>De novo Genome Assembly of the Fungal Plant Pathogen Pyrenophora semeniperda.</title>
        <authorList>
            <person name="Soliai M.M."/>
            <person name="Meyer S.E."/>
            <person name="Udall J.A."/>
            <person name="Elzinga D.E."/>
            <person name="Hermansen R.A."/>
            <person name="Bodily P.M."/>
            <person name="Hart A.A."/>
            <person name="Coleman C.E."/>
        </authorList>
    </citation>
    <scope>NUCLEOTIDE SEQUENCE [LARGE SCALE GENOMIC DNA]</scope>
    <source>
        <strain evidence="1 2">CCB06</strain>
        <tissue evidence="1">Mycelium</tissue>
    </source>
</reference>
<organism evidence="1 2">
    <name type="scientific">Pyrenophora seminiperda CCB06</name>
    <dbReference type="NCBI Taxonomy" id="1302712"/>
    <lineage>
        <taxon>Eukaryota</taxon>
        <taxon>Fungi</taxon>
        <taxon>Dikarya</taxon>
        <taxon>Ascomycota</taxon>
        <taxon>Pezizomycotina</taxon>
        <taxon>Dothideomycetes</taxon>
        <taxon>Pleosporomycetidae</taxon>
        <taxon>Pleosporales</taxon>
        <taxon>Pleosporineae</taxon>
        <taxon>Pleosporaceae</taxon>
        <taxon>Pyrenophora</taxon>
    </lineage>
</organism>
<accession>A0A3M7MCA6</accession>
<evidence type="ECO:0000313" key="1">
    <source>
        <dbReference type="EMBL" id="RMZ72146.1"/>
    </source>
</evidence>
<dbReference type="EMBL" id="KE747829">
    <property type="protein sequence ID" value="RMZ72146.1"/>
    <property type="molecule type" value="Genomic_DNA"/>
</dbReference>
<dbReference type="AlphaFoldDB" id="A0A3M7MCA6"/>
<evidence type="ECO:0000313" key="2">
    <source>
        <dbReference type="Proteomes" id="UP000265663"/>
    </source>
</evidence>
<keyword evidence="2" id="KW-1185">Reference proteome</keyword>
<sequence>MSSQLCRSMRHRFKGSPMHAQCSRTTCGLRCSYPKARSVAPHSLGAGESGALTWLLWRHDFQRRHIGIGEALLHIRTALAYHMPRAL</sequence>
<proteinExistence type="predicted"/>
<gene>
    <name evidence="1" type="ORF">GMOD_00007144</name>
</gene>
<dbReference type="Proteomes" id="UP000265663">
    <property type="component" value="Unassembled WGS sequence"/>
</dbReference>